<dbReference type="Gene3D" id="2.40.50.100">
    <property type="match status" value="1"/>
</dbReference>
<dbReference type="InterPro" id="IPR006143">
    <property type="entry name" value="RND_pump_MFP"/>
</dbReference>
<dbReference type="EMBL" id="RJUL01000001">
    <property type="protein sequence ID" value="ROQ30849.1"/>
    <property type="molecule type" value="Genomic_DNA"/>
</dbReference>
<dbReference type="PANTHER" id="PTHR30367">
    <property type="entry name" value="P-HYDROXYBENZOIC ACID EFFLUX PUMP SUBUNIT AAEA-RELATED"/>
    <property type="match status" value="1"/>
</dbReference>
<dbReference type="Pfam" id="PF25963">
    <property type="entry name" value="Beta-barrel_AAEA"/>
    <property type="match status" value="1"/>
</dbReference>
<comment type="caution">
    <text evidence="8">The sequence shown here is derived from an EMBL/GenBank/DDBJ whole genome shotgun (WGS) entry which is preliminary data.</text>
</comment>
<evidence type="ECO:0000256" key="3">
    <source>
        <dbReference type="ARBA" id="ARBA00022989"/>
    </source>
</evidence>
<dbReference type="Proteomes" id="UP000268033">
    <property type="component" value="Unassembled WGS sequence"/>
</dbReference>
<keyword evidence="2 5" id="KW-0812">Transmembrane</keyword>
<evidence type="ECO:0000313" key="8">
    <source>
        <dbReference type="EMBL" id="ROQ30849.1"/>
    </source>
</evidence>
<dbReference type="PANTHER" id="PTHR30367:SF12">
    <property type="entry name" value="P-HYDROXYBENZOIC ACID EFFLUX PUMP SUBUNIT AAEA"/>
    <property type="match status" value="1"/>
</dbReference>
<dbReference type="InterPro" id="IPR058625">
    <property type="entry name" value="MdtA-like_BSH"/>
</dbReference>
<name>A0A3N1PRI8_9GAMM</name>
<organism evidence="8 9">
    <name type="scientific">Gallaecimonas pentaromativorans</name>
    <dbReference type="NCBI Taxonomy" id="584787"/>
    <lineage>
        <taxon>Bacteria</taxon>
        <taxon>Pseudomonadati</taxon>
        <taxon>Pseudomonadota</taxon>
        <taxon>Gammaproteobacteria</taxon>
        <taxon>Enterobacterales</taxon>
        <taxon>Gallaecimonadaceae</taxon>
        <taxon>Gallaecimonas</taxon>
    </lineage>
</organism>
<evidence type="ECO:0000256" key="2">
    <source>
        <dbReference type="ARBA" id="ARBA00022692"/>
    </source>
</evidence>
<evidence type="ECO:0000259" key="6">
    <source>
        <dbReference type="Pfam" id="PF25917"/>
    </source>
</evidence>
<feature type="domain" description="p-hydroxybenzoic acid efflux pump subunit AaeA-like beta-barrel" evidence="7">
    <location>
        <begin position="188"/>
        <end position="283"/>
    </location>
</feature>
<dbReference type="AlphaFoldDB" id="A0A3N1PRI8"/>
<dbReference type="GO" id="GO:0016020">
    <property type="term" value="C:membrane"/>
    <property type="evidence" value="ECO:0007669"/>
    <property type="project" value="InterPro"/>
</dbReference>
<accession>A0A3N1PRI8</accession>
<dbReference type="NCBIfam" id="TIGR01730">
    <property type="entry name" value="RND_mfp"/>
    <property type="match status" value="1"/>
</dbReference>
<evidence type="ECO:0000256" key="5">
    <source>
        <dbReference type="SAM" id="Phobius"/>
    </source>
</evidence>
<sequence length="291" mass="32221">MKLKSVIGYAVTIAVLCGAALTGQRLWEQYMQAPWTRDGRVRANIINVASDVSGRVVEMPVKDNQQVKKGDLLLRIDPDKYQIAVEQAEALVAAKKANLKMRESEAQRRIALDRKVVSRESLDDASNGAAVAKAEYQEALAKLDEAKWSLSRTELRAPVDGYVTNLNVHQGDYAAAGVPQVAVVDQHSYWVYGYFEENKLLRIKVGDPVRIELMSGQVMQGHVDSITRAIYDRDNPQSRELVADVNPTFTWVRLAQRIPVRIHIDTIPPGLVLAAGTTATVIVKPQQPRAG</sequence>
<evidence type="ECO:0000259" key="7">
    <source>
        <dbReference type="Pfam" id="PF25963"/>
    </source>
</evidence>
<evidence type="ECO:0000313" key="9">
    <source>
        <dbReference type="Proteomes" id="UP000268033"/>
    </source>
</evidence>
<comment type="similarity">
    <text evidence="1">Belongs to the membrane fusion protein (MFP) (TC 8.A.1) family.</text>
</comment>
<reference evidence="8 9" key="1">
    <citation type="submission" date="2018-11" db="EMBL/GenBank/DDBJ databases">
        <title>Genomic Encyclopedia of Type Strains, Phase IV (KMG-IV): sequencing the most valuable type-strain genomes for metagenomic binning, comparative biology and taxonomic classification.</title>
        <authorList>
            <person name="Goeker M."/>
        </authorList>
    </citation>
    <scope>NUCLEOTIDE SEQUENCE [LARGE SCALE GENOMIC DNA]</scope>
    <source>
        <strain evidence="8 9">DSM 21945</strain>
    </source>
</reference>
<evidence type="ECO:0000256" key="1">
    <source>
        <dbReference type="ARBA" id="ARBA00009477"/>
    </source>
</evidence>
<dbReference type="SUPFAM" id="SSF111369">
    <property type="entry name" value="HlyD-like secretion proteins"/>
    <property type="match status" value="1"/>
</dbReference>
<dbReference type="InterPro" id="IPR050393">
    <property type="entry name" value="MFP_Efflux_Pump"/>
</dbReference>
<proteinExistence type="inferred from homology"/>
<keyword evidence="3 5" id="KW-1133">Transmembrane helix</keyword>
<protein>
    <submittedName>
        <fullName evidence="8">RND family efflux transporter MFP subunit</fullName>
    </submittedName>
</protein>
<dbReference type="GO" id="GO:0022857">
    <property type="term" value="F:transmembrane transporter activity"/>
    <property type="evidence" value="ECO:0007669"/>
    <property type="project" value="InterPro"/>
</dbReference>
<feature type="domain" description="Multidrug resistance protein MdtA-like barrel-sandwich hybrid" evidence="6">
    <location>
        <begin position="44"/>
        <end position="186"/>
    </location>
</feature>
<feature type="transmembrane region" description="Helical" evidence="5">
    <location>
        <begin position="6"/>
        <end position="27"/>
    </location>
</feature>
<keyword evidence="4 5" id="KW-0472">Membrane</keyword>
<evidence type="ECO:0000256" key="4">
    <source>
        <dbReference type="ARBA" id="ARBA00023136"/>
    </source>
</evidence>
<dbReference type="Pfam" id="PF25917">
    <property type="entry name" value="BSH_RND"/>
    <property type="match status" value="1"/>
</dbReference>
<keyword evidence="9" id="KW-1185">Reference proteome</keyword>
<dbReference type="Gene3D" id="2.40.30.170">
    <property type="match status" value="1"/>
</dbReference>
<dbReference type="RefSeq" id="WP_123420563.1">
    <property type="nucleotide sequence ID" value="NZ_RJUL01000001.1"/>
</dbReference>
<dbReference type="STRING" id="584787.GCA_001247655_03558"/>
<dbReference type="InterPro" id="IPR058634">
    <property type="entry name" value="AaeA-lik-b-barrel"/>
</dbReference>
<gene>
    <name evidence="8" type="ORF">EDC28_101542</name>
</gene>